<dbReference type="STRING" id="692370.A6F68_00090"/>
<evidence type="ECO:0000313" key="3">
    <source>
        <dbReference type="EMBL" id="ANY18626.1"/>
    </source>
</evidence>
<sequence length="167" mass="18000">MEIDDGKGEEPEDGAVGYGRPPRQSRWKKGQSGNPSGRPKGTRGLKTDLRAELISRMEISMNGKRVSGTKQQLMLRTLTARAAAGDVKATRILIDLVLQVFGPEDQGGGPKTLSRPDQQILDELLGRKTGPSVIADARPQDRGGIGGETQDDAMSTNPDPDNHDTDR</sequence>
<dbReference type="Pfam" id="PF18932">
    <property type="entry name" value="DUF5681"/>
    <property type="match status" value="1"/>
</dbReference>
<proteinExistence type="predicted"/>
<accession>A0A1B2A8Z8</accession>
<dbReference type="RefSeq" id="WP_067674787.1">
    <property type="nucleotide sequence ID" value="NZ_CP016591.1"/>
</dbReference>
<feature type="region of interest" description="Disordered" evidence="1">
    <location>
        <begin position="103"/>
        <end position="167"/>
    </location>
</feature>
<evidence type="ECO:0000256" key="1">
    <source>
        <dbReference type="SAM" id="MobiDB-lite"/>
    </source>
</evidence>
<evidence type="ECO:0000313" key="4">
    <source>
        <dbReference type="Proteomes" id="UP000092932"/>
    </source>
</evidence>
<reference evidence="3 4" key="1">
    <citation type="submission" date="2016-07" db="EMBL/GenBank/DDBJ databases">
        <title>Complete genome sequence of Altererythrobacter dongtanensis KCTC 22672, a type strain with esterase isolated from tidal flat.</title>
        <authorList>
            <person name="Cheng H."/>
            <person name="Wu Y.-H."/>
            <person name="Zhou P."/>
            <person name="Huo Y.-Y."/>
            <person name="Wang C.-S."/>
            <person name="Xu X.-W."/>
        </authorList>
    </citation>
    <scope>NUCLEOTIDE SEQUENCE [LARGE SCALE GENOMIC DNA]</scope>
    <source>
        <strain evidence="3 4">KCTC 22672</strain>
    </source>
</reference>
<name>A0A1B2A8Z8_9SPHN</name>
<protein>
    <recommendedName>
        <fullName evidence="2">DUF5681 domain-containing protein</fullName>
    </recommendedName>
</protein>
<dbReference type="OrthoDB" id="2086138at2"/>
<dbReference type="AlphaFoldDB" id="A0A1B2A8Z8"/>
<dbReference type="Proteomes" id="UP000092932">
    <property type="component" value="Chromosome"/>
</dbReference>
<feature type="region of interest" description="Disordered" evidence="1">
    <location>
        <begin position="1"/>
        <end position="46"/>
    </location>
</feature>
<feature type="domain" description="DUF5681" evidence="2">
    <location>
        <begin position="23"/>
        <end position="97"/>
    </location>
</feature>
<dbReference type="InterPro" id="IPR043736">
    <property type="entry name" value="DUF5681"/>
</dbReference>
<organism evidence="3 4">
    <name type="scientific">Tsuneonella dongtanensis</name>
    <dbReference type="NCBI Taxonomy" id="692370"/>
    <lineage>
        <taxon>Bacteria</taxon>
        <taxon>Pseudomonadati</taxon>
        <taxon>Pseudomonadota</taxon>
        <taxon>Alphaproteobacteria</taxon>
        <taxon>Sphingomonadales</taxon>
        <taxon>Erythrobacteraceae</taxon>
        <taxon>Tsuneonella</taxon>
    </lineage>
</organism>
<keyword evidence="4" id="KW-1185">Reference proteome</keyword>
<evidence type="ECO:0000259" key="2">
    <source>
        <dbReference type="Pfam" id="PF18932"/>
    </source>
</evidence>
<dbReference type="KEGG" id="ado:A6F68_00090"/>
<dbReference type="EMBL" id="CP016591">
    <property type="protein sequence ID" value="ANY18626.1"/>
    <property type="molecule type" value="Genomic_DNA"/>
</dbReference>
<gene>
    <name evidence="3" type="ORF">A6F68_00090</name>
</gene>